<comment type="caution">
    <text evidence="2">The sequence shown here is derived from an EMBL/GenBank/DDBJ whole genome shotgun (WGS) entry which is preliminary data.</text>
</comment>
<name>A0A6L2KJA6_TANCI</name>
<dbReference type="PANTHER" id="PTHR11439:SF495">
    <property type="entry name" value="REVERSE TRANSCRIPTASE, RNA-DEPENDENT DNA POLYMERASE-RELATED"/>
    <property type="match status" value="1"/>
</dbReference>
<dbReference type="AlphaFoldDB" id="A0A6L2KJA6"/>
<dbReference type="PANTHER" id="PTHR11439">
    <property type="entry name" value="GAG-POL-RELATED RETROTRANSPOSON"/>
    <property type="match status" value="1"/>
</dbReference>
<evidence type="ECO:0000313" key="2">
    <source>
        <dbReference type="EMBL" id="GEU49571.1"/>
    </source>
</evidence>
<proteinExistence type="predicted"/>
<gene>
    <name evidence="2" type="ORF">Tci_021549</name>
</gene>
<dbReference type="EMBL" id="BKCJ010002584">
    <property type="protein sequence ID" value="GEU49571.1"/>
    <property type="molecule type" value="Genomic_DNA"/>
</dbReference>
<evidence type="ECO:0000259" key="1">
    <source>
        <dbReference type="Pfam" id="PF07727"/>
    </source>
</evidence>
<feature type="domain" description="Reverse transcriptase Ty1/copia-type" evidence="1">
    <location>
        <begin position="1"/>
        <end position="68"/>
    </location>
</feature>
<reference evidence="2" key="1">
    <citation type="journal article" date="2019" name="Sci. Rep.">
        <title>Draft genome of Tanacetum cinerariifolium, the natural source of mosquito coil.</title>
        <authorList>
            <person name="Yamashiro T."/>
            <person name="Shiraishi A."/>
            <person name="Satake H."/>
            <person name="Nakayama K."/>
        </authorList>
    </citation>
    <scope>NUCLEOTIDE SEQUENCE</scope>
</reference>
<dbReference type="InterPro" id="IPR013103">
    <property type="entry name" value="RVT_2"/>
</dbReference>
<organism evidence="2">
    <name type="scientific">Tanacetum cinerariifolium</name>
    <name type="common">Dalmatian daisy</name>
    <name type="synonym">Chrysanthemum cinerariifolium</name>
    <dbReference type="NCBI Taxonomy" id="118510"/>
    <lineage>
        <taxon>Eukaryota</taxon>
        <taxon>Viridiplantae</taxon>
        <taxon>Streptophyta</taxon>
        <taxon>Embryophyta</taxon>
        <taxon>Tracheophyta</taxon>
        <taxon>Spermatophyta</taxon>
        <taxon>Magnoliopsida</taxon>
        <taxon>eudicotyledons</taxon>
        <taxon>Gunneridae</taxon>
        <taxon>Pentapetalae</taxon>
        <taxon>asterids</taxon>
        <taxon>campanulids</taxon>
        <taxon>Asterales</taxon>
        <taxon>Asteraceae</taxon>
        <taxon>Asteroideae</taxon>
        <taxon>Anthemideae</taxon>
        <taxon>Anthemidinae</taxon>
        <taxon>Tanacetum</taxon>
    </lineage>
</organism>
<protein>
    <submittedName>
        <fullName evidence="2">Uncharacterized mitochondrial protein AtMg00810-like</fullName>
    </submittedName>
</protein>
<sequence length="962" mass="110558">MDVKSTFLYETIDEEVYVMQPPGFHDPEFPHIVYKVEKAMYGLHQGPKAWYGTLSKYLLDNGFKEDGTGKDVELYLYRSMIRSLMYLNASRPDIMFAVCACARHQVTPKECHLHAIKRIFRYLKGHPKLGLWYPKESPFDLVAYSDSDYGGANQDRKSTTKGCQFLGRSCKWLWTSALDTKSVAGLQVPVLSYEYWDAQPLKLSLNFFVKFSIGFAPLLDQVETMDGETKNLAKVNGRERTVTESSIRRHLKLNDKEADPRVPLILGRPFLSTAHAIIDVYKGEIILRHEEQSLTLKCSDTPSISYNKFESLNKVDLIDAGESDFYSEEIENFLNDDSIPIGIENSVFDPEGDILFLEKLLNEDPFQLPPINLNQAKSSIKELEYSFSMGYDHFSTTLVTKLDEVAESSIKNLVPIPRKYEVTSDNESESNVPVKDDSSAFTTFLNPLFNESDDFTSNDNKSIHDENVPIEESKVYSNSLFNNDEINSDELESHVESNFVESLSNHDTLKFDHLEEFSGPLMPIHIAKEERIRREHVDYISLMERLITINPYPRPTVNANMIVESFPSSLIPVQDNDSQREEIDIVTNTDELLPPGERKPRKGQNRIKIEQKREAWRSPEKSKAISVNKARKMKKIQVRGAKYAKSYKVIFKKEERKGLKLQFNESTTTGGRTAIVSKFEDCLEVSVSNKQSGNPTFSLHKEITSPEVTHEIHDSEGCEDSDLKDSMNQTDLANLDDLFVDLTPEMFTDEHAPDYSFPPRFDVYDDDFLEIEFDADNFYDDHFDSKEEKIKESELLIDELDLPCDILPHSEYDSFASQDFYRDDDLPSPDNEDKVFNPGILIHENSVQIITRVAQEKKLAISYASLVFEDFDPPFYEPLVFKDIPNSMRLLPFYSRNEEKVFKPGIYTSEKVHSCFLLELSHPGYHVFKVNQIFISLMKIFHVQSGKNTHLLDVLLFHFYPP</sequence>
<accession>A0A6L2KJA6</accession>
<dbReference type="Pfam" id="PF07727">
    <property type="entry name" value="RVT_2"/>
    <property type="match status" value="1"/>
</dbReference>